<reference evidence="3" key="1">
    <citation type="submission" date="2023-07" db="EMBL/GenBank/DDBJ databases">
        <title>Dyadobacter sp. nov 'subterranea' isolated from contaminted grondwater.</title>
        <authorList>
            <person name="Szabo I."/>
            <person name="Al-Omari J."/>
            <person name="Szerdahelyi S.G."/>
            <person name="Rado J."/>
        </authorList>
    </citation>
    <scope>NUCLEOTIDE SEQUENCE [LARGE SCALE GENOMIC DNA]</scope>
    <source>
        <strain evidence="3">UP-52</strain>
    </source>
</reference>
<accession>A0ABR9WHW0</accession>
<dbReference type="InterPro" id="IPR002716">
    <property type="entry name" value="PIN_dom"/>
</dbReference>
<organism evidence="2 3">
    <name type="scientific">Dyadobacter subterraneus</name>
    <dbReference type="NCBI Taxonomy" id="2773304"/>
    <lineage>
        <taxon>Bacteria</taxon>
        <taxon>Pseudomonadati</taxon>
        <taxon>Bacteroidota</taxon>
        <taxon>Cytophagia</taxon>
        <taxon>Cytophagales</taxon>
        <taxon>Spirosomataceae</taxon>
        <taxon>Dyadobacter</taxon>
    </lineage>
</organism>
<dbReference type="Proteomes" id="UP000634134">
    <property type="component" value="Unassembled WGS sequence"/>
</dbReference>
<feature type="domain" description="PIN" evidence="1">
    <location>
        <begin position="1"/>
        <end position="72"/>
    </location>
</feature>
<dbReference type="InterPro" id="IPR029060">
    <property type="entry name" value="PIN-like_dom_sf"/>
</dbReference>
<dbReference type="SUPFAM" id="SSF88723">
    <property type="entry name" value="PIN domain-like"/>
    <property type="match status" value="1"/>
</dbReference>
<proteinExistence type="predicted"/>
<name>A0ABR9WHW0_9BACT</name>
<sequence length="87" mass="10053">MLKLSRLTEEKTTTLFYEITKQVDFVNESIIEEKFWIEAERLTSGVDSNDIAFVALTLQKNGMLWTGDRQLTTHLKSLGFNQIINTQ</sequence>
<evidence type="ECO:0000313" key="2">
    <source>
        <dbReference type="EMBL" id="MBE9465104.1"/>
    </source>
</evidence>
<keyword evidence="3" id="KW-1185">Reference proteome</keyword>
<protein>
    <recommendedName>
        <fullName evidence="1">PIN domain-containing protein</fullName>
    </recommendedName>
</protein>
<dbReference type="EMBL" id="JACYGY010000001">
    <property type="protein sequence ID" value="MBE9465104.1"/>
    <property type="molecule type" value="Genomic_DNA"/>
</dbReference>
<comment type="caution">
    <text evidence="2">The sequence shown here is derived from an EMBL/GenBank/DDBJ whole genome shotgun (WGS) entry which is preliminary data.</text>
</comment>
<dbReference type="Pfam" id="PF10130">
    <property type="entry name" value="PIN_2"/>
    <property type="match status" value="1"/>
</dbReference>
<evidence type="ECO:0000259" key="1">
    <source>
        <dbReference type="Pfam" id="PF10130"/>
    </source>
</evidence>
<gene>
    <name evidence="2" type="ORF">IEE83_24745</name>
</gene>
<evidence type="ECO:0000313" key="3">
    <source>
        <dbReference type="Proteomes" id="UP000634134"/>
    </source>
</evidence>